<keyword evidence="1" id="KW-0472">Membrane</keyword>
<name>A0A1F7HJ17_9BACT</name>
<gene>
    <name evidence="2" type="ORF">A3D08_01000</name>
</gene>
<proteinExistence type="predicted"/>
<reference evidence="2 3" key="1">
    <citation type="journal article" date="2016" name="Nat. Commun.">
        <title>Thousands of microbial genomes shed light on interconnected biogeochemical processes in an aquifer system.</title>
        <authorList>
            <person name="Anantharaman K."/>
            <person name="Brown C.T."/>
            <person name="Hug L.A."/>
            <person name="Sharon I."/>
            <person name="Castelle C.J."/>
            <person name="Probst A.J."/>
            <person name="Thomas B.C."/>
            <person name="Singh A."/>
            <person name="Wilkins M.J."/>
            <person name="Karaoz U."/>
            <person name="Brodie E.L."/>
            <person name="Williams K.H."/>
            <person name="Hubbard S.S."/>
            <person name="Banfield J.F."/>
        </authorList>
    </citation>
    <scope>NUCLEOTIDE SEQUENCE [LARGE SCALE GENOMIC DNA]</scope>
</reference>
<dbReference type="AlphaFoldDB" id="A0A1F7HJ17"/>
<comment type="caution">
    <text evidence="2">The sequence shown here is derived from an EMBL/GenBank/DDBJ whole genome shotgun (WGS) entry which is preliminary data.</text>
</comment>
<keyword evidence="1" id="KW-0812">Transmembrane</keyword>
<protein>
    <submittedName>
        <fullName evidence="2">Uncharacterized protein</fullName>
    </submittedName>
</protein>
<feature type="transmembrane region" description="Helical" evidence="1">
    <location>
        <begin position="42"/>
        <end position="70"/>
    </location>
</feature>
<evidence type="ECO:0000256" key="1">
    <source>
        <dbReference type="SAM" id="Phobius"/>
    </source>
</evidence>
<feature type="transmembrane region" description="Helical" evidence="1">
    <location>
        <begin position="90"/>
        <end position="112"/>
    </location>
</feature>
<evidence type="ECO:0000313" key="3">
    <source>
        <dbReference type="Proteomes" id="UP000178098"/>
    </source>
</evidence>
<keyword evidence="1" id="KW-1133">Transmembrane helix</keyword>
<dbReference type="Proteomes" id="UP000178098">
    <property type="component" value="Unassembled WGS sequence"/>
</dbReference>
<accession>A0A1F7HJ17</accession>
<organism evidence="2 3">
    <name type="scientific">Candidatus Roizmanbacteria bacterium RIFCSPHIGHO2_02_FULL_43_11</name>
    <dbReference type="NCBI Taxonomy" id="1802043"/>
    <lineage>
        <taxon>Bacteria</taxon>
        <taxon>Candidatus Roizmaniibacteriota</taxon>
    </lineage>
</organism>
<sequence>MTLLTLLAEADNGSLIIKGNGTSGDITIKSPLRSEITDISSLISVFMSFLFPLALIIIFLMFVYAGYLYLSSEGSPDKVKQAQGVITSSIVGFILLFVAFFVVRLVASFFGFQGGILPK</sequence>
<dbReference type="Pfam" id="PF18895">
    <property type="entry name" value="T4SS_pilin"/>
    <property type="match status" value="1"/>
</dbReference>
<dbReference type="EMBL" id="MFZT01000026">
    <property type="protein sequence ID" value="OGK31237.1"/>
    <property type="molecule type" value="Genomic_DNA"/>
</dbReference>
<evidence type="ECO:0000313" key="2">
    <source>
        <dbReference type="EMBL" id="OGK31237.1"/>
    </source>
</evidence>
<dbReference type="InterPro" id="IPR043993">
    <property type="entry name" value="T4SS_pilin"/>
</dbReference>